<dbReference type="Proteomes" id="UP001061298">
    <property type="component" value="Chromosome"/>
</dbReference>
<gene>
    <name evidence="2" type="ORF">N8I84_01130</name>
</gene>
<dbReference type="InterPro" id="IPR037883">
    <property type="entry name" value="Knr4/Smi1-like_sf"/>
</dbReference>
<dbReference type="SMART" id="SM00860">
    <property type="entry name" value="SMI1_KNR4"/>
    <property type="match status" value="1"/>
</dbReference>
<protein>
    <submittedName>
        <fullName evidence="2">SMI1/KNR4 family protein</fullName>
    </submittedName>
</protein>
<reference evidence="2" key="1">
    <citation type="submission" date="2022-10" db="EMBL/GenBank/DDBJ databases">
        <authorList>
            <person name="Mo P."/>
        </authorList>
    </citation>
    <scope>NUCLEOTIDE SEQUENCE</scope>
    <source>
        <strain evidence="2">HUAS 13-4</strain>
    </source>
</reference>
<accession>A0ABY6DT22</accession>
<evidence type="ECO:0000313" key="2">
    <source>
        <dbReference type="EMBL" id="UXY17519.1"/>
    </source>
</evidence>
<evidence type="ECO:0000313" key="3">
    <source>
        <dbReference type="Proteomes" id="UP001061298"/>
    </source>
</evidence>
<dbReference type="Pfam" id="PF09346">
    <property type="entry name" value="SMI1_KNR4"/>
    <property type="match status" value="1"/>
</dbReference>
<dbReference type="Gene3D" id="3.40.1580.10">
    <property type="entry name" value="SMI1/KNR4-like"/>
    <property type="match status" value="1"/>
</dbReference>
<dbReference type="InterPro" id="IPR018958">
    <property type="entry name" value="Knr4/Smi1-like_dom"/>
</dbReference>
<dbReference type="EMBL" id="CP106793">
    <property type="protein sequence ID" value="UXY17519.1"/>
    <property type="molecule type" value="Genomic_DNA"/>
</dbReference>
<dbReference type="SUPFAM" id="SSF160631">
    <property type="entry name" value="SMI1/KNR4-like"/>
    <property type="match status" value="1"/>
</dbReference>
<sequence length="235" mass="26619">MSLLAVDRRAMNTHVHWSGVRERVIAVEEAERRSRGRGPSRYPTFEAVLTPAEIAEVEAQFGVALPDDYRTFLAEVGAGGPGPAFELTSLRRIDGKWGWVWANDEDHPWLLDPSGPFVETENWADQQIATLRAAGYEPTTRDEEDDYLGDYRKVFGDAGDDAWFLQRGRGAIPISDNGCGMTGWLIVVGPHRGELRDRDCAVNPPYEPYVDANGNRHTFRSWYLEWLEQRERAAR</sequence>
<evidence type="ECO:0000259" key="1">
    <source>
        <dbReference type="SMART" id="SM00860"/>
    </source>
</evidence>
<proteinExistence type="predicted"/>
<feature type="domain" description="Knr4/Smi1-like" evidence="1">
    <location>
        <begin position="48"/>
        <end position="229"/>
    </location>
</feature>
<organism evidence="2 3">
    <name type="scientific">Streptomyces cynarae</name>
    <dbReference type="NCBI Taxonomy" id="2981134"/>
    <lineage>
        <taxon>Bacteria</taxon>
        <taxon>Bacillati</taxon>
        <taxon>Actinomycetota</taxon>
        <taxon>Actinomycetes</taxon>
        <taxon>Kitasatosporales</taxon>
        <taxon>Streptomycetaceae</taxon>
        <taxon>Streptomyces</taxon>
    </lineage>
</organism>
<name>A0ABY6DT22_9ACTN</name>
<keyword evidence="3" id="KW-1185">Reference proteome</keyword>